<dbReference type="InterPro" id="IPR007305">
    <property type="entry name" value="Vesicle_transpt_Got1/SFT2"/>
</dbReference>
<comment type="similarity">
    <text evidence="6">Belongs to the GOT1 family.</text>
</comment>
<protein>
    <submittedName>
        <fullName evidence="8">Vesicle transport protein GOT1B</fullName>
    </submittedName>
</protein>
<keyword evidence="3 7" id="KW-1133">Transmembrane helix</keyword>
<dbReference type="InterPro" id="IPR045176">
    <property type="entry name" value="Got1"/>
</dbReference>
<keyword evidence="5 7" id="KW-0472">Membrane</keyword>
<dbReference type="InParanoid" id="A0A2J7NKC8"/>
<gene>
    <name evidence="8" type="primary">Golt1b</name>
    <name evidence="8" type="ORF">B7P43_G15431</name>
</gene>
<reference evidence="8 9" key="1">
    <citation type="submission" date="2017-12" db="EMBL/GenBank/DDBJ databases">
        <title>Hemimetabolous genomes reveal molecular basis of termite eusociality.</title>
        <authorList>
            <person name="Harrison M.C."/>
            <person name="Jongepier E."/>
            <person name="Robertson H.M."/>
            <person name="Arning N."/>
            <person name="Bitard-Feildel T."/>
            <person name="Chao H."/>
            <person name="Childers C.P."/>
            <person name="Dinh H."/>
            <person name="Doddapaneni H."/>
            <person name="Dugan S."/>
            <person name="Gowin J."/>
            <person name="Greiner C."/>
            <person name="Han Y."/>
            <person name="Hu H."/>
            <person name="Hughes D.S.T."/>
            <person name="Huylmans A.-K."/>
            <person name="Kemena C."/>
            <person name="Kremer L.P.M."/>
            <person name="Lee S.L."/>
            <person name="Lopez-Ezquerra A."/>
            <person name="Mallet L."/>
            <person name="Monroy-Kuhn J.M."/>
            <person name="Moser A."/>
            <person name="Murali S.C."/>
            <person name="Muzny D.M."/>
            <person name="Otani S."/>
            <person name="Piulachs M.-D."/>
            <person name="Poelchau M."/>
            <person name="Qu J."/>
            <person name="Schaub F."/>
            <person name="Wada-Katsumata A."/>
            <person name="Worley K.C."/>
            <person name="Xie Q."/>
            <person name="Ylla G."/>
            <person name="Poulsen M."/>
            <person name="Gibbs R.A."/>
            <person name="Schal C."/>
            <person name="Richards S."/>
            <person name="Belles X."/>
            <person name="Korb J."/>
            <person name="Bornberg-Bauer E."/>
        </authorList>
    </citation>
    <scope>NUCLEOTIDE SEQUENCE [LARGE SCALE GENOMIC DNA]</scope>
    <source>
        <tissue evidence="8">Whole body</tissue>
    </source>
</reference>
<evidence type="ECO:0000313" key="8">
    <source>
        <dbReference type="EMBL" id="PNE09427.1"/>
    </source>
</evidence>
<dbReference type="STRING" id="105785.A0A2J7NKC8"/>
<dbReference type="GO" id="GO:0005783">
    <property type="term" value="C:endoplasmic reticulum"/>
    <property type="evidence" value="ECO:0007669"/>
    <property type="project" value="TreeGrafter"/>
</dbReference>
<keyword evidence="2 7" id="KW-0812">Transmembrane</keyword>
<dbReference type="AlphaFoldDB" id="A0A2J7NKC8"/>
<comment type="caution">
    <text evidence="8">The sequence shown here is derived from an EMBL/GenBank/DDBJ whole genome shotgun (WGS) entry which is preliminary data.</text>
</comment>
<keyword evidence="9" id="KW-1185">Reference proteome</keyword>
<dbReference type="GO" id="GO:0006888">
    <property type="term" value="P:endoplasmic reticulum to Golgi vesicle-mediated transport"/>
    <property type="evidence" value="ECO:0007669"/>
    <property type="project" value="InterPro"/>
</dbReference>
<evidence type="ECO:0000256" key="5">
    <source>
        <dbReference type="ARBA" id="ARBA00023136"/>
    </source>
</evidence>
<evidence type="ECO:0000256" key="4">
    <source>
        <dbReference type="ARBA" id="ARBA00023034"/>
    </source>
</evidence>
<evidence type="ECO:0000256" key="2">
    <source>
        <dbReference type="ARBA" id="ARBA00022692"/>
    </source>
</evidence>
<sequence length="330" mass="38003">EISDRFASLENLDTEVDVNKTWESIRENIKMSAKESLGYYELKKYKPWFDEGCSKLLDQRKQAKLQWLQDPSKLNGDNLNNIRRETSRHFKNKKREYLKDRIDELATNIKNKNIRDLYREINDFKRAYQPRVSDVRQTEIRTAEPLIPDPSPFEVESAIAKLKQYKSTGSDQIPAEFIQAGEYAIRKVQGNQVGLKLNGTHQLLAYADDVTLLGDNADTMKKNTQTLIDASKEILFIAGLACVIGLERTFRFFFQKHKVKASVAFFGGMFVVLMGWPLFGMLLETYGFVLLFSGFFPVAINFLRRVPVLGTVLNLPGIRRVSFNNEYFVS</sequence>
<feature type="transmembrane region" description="Helical" evidence="7">
    <location>
        <begin position="285"/>
        <end position="303"/>
    </location>
</feature>
<name>A0A2J7NKC8_9NEOP</name>
<dbReference type="GO" id="GO:0005829">
    <property type="term" value="C:cytosol"/>
    <property type="evidence" value="ECO:0007669"/>
    <property type="project" value="GOC"/>
</dbReference>
<dbReference type="PANTHER" id="PTHR21493">
    <property type="entry name" value="CGI-141-RELATED/LIPASE CONTAINING PROTEIN"/>
    <property type="match status" value="1"/>
</dbReference>
<dbReference type="EMBL" id="NEVH01054106">
    <property type="protein sequence ID" value="PNE09427.1"/>
    <property type="molecule type" value="Genomic_DNA"/>
</dbReference>
<keyword evidence="4" id="KW-0333">Golgi apparatus</keyword>
<feature type="non-terminal residue" evidence="8">
    <location>
        <position position="1"/>
    </location>
</feature>
<dbReference type="GO" id="GO:0000139">
    <property type="term" value="C:Golgi membrane"/>
    <property type="evidence" value="ECO:0007669"/>
    <property type="project" value="UniProtKB-SubCell"/>
</dbReference>
<proteinExistence type="inferred from homology"/>
<dbReference type="Pfam" id="PF04178">
    <property type="entry name" value="Got1"/>
    <property type="match status" value="1"/>
</dbReference>
<evidence type="ECO:0000256" key="6">
    <source>
        <dbReference type="ARBA" id="ARBA00025799"/>
    </source>
</evidence>
<feature type="transmembrane region" description="Helical" evidence="7">
    <location>
        <begin position="234"/>
        <end position="254"/>
    </location>
</feature>
<accession>A0A2J7NKC8</accession>
<organism evidence="8 9">
    <name type="scientific">Cryptotermes secundus</name>
    <dbReference type="NCBI Taxonomy" id="105785"/>
    <lineage>
        <taxon>Eukaryota</taxon>
        <taxon>Metazoa</taxon>
        <taxon>Ecdysozoa</taxon>
        <taxon>Arthropoda</taxon>
        <taxon>Hexapoda</taxon>
        <taxon>Insecta</taxon>
        <taxon>Pterygota</taxon>
        <taxon>Neoptera</taxon>
        <taxon>Polyneoptera</taxon>
        <taxon>Dictyoptera</taxon>
        <taxon>Blattodea</taxon>
        <taxon>Blattoidea</taxon>
        <taxon>Termitoidae</taxon>
        <taxon>Kalotermitidae</taxon>
        <taxon>Cryptotermitinae</taxon>
        <taxon>Cryptotermes</taxon>
    </lineage>
</organism>
<comment type="subcellular location">
    <subcellularLocation>
        <location evidence="1">Golgi apparatus membrane</location>
        <topology evidence="1">Multi-pass membrane protein</topology>
    </subcellularLocation>
</comment>
<evidence type="ECO:0000256" key="7">
    <source>
        <dbReference type="SAM" id="Phobius"/>
    </source>
</evidence>
<evidence type="ECO:0000256" key="1">
    <source>
        <dbReference type="ARBA" id="ARBA00004653"/>
    </source>
</evidence>
<evidence type="ECO:0000256" key="3">
    <source>
        <dbReference type="ARBA" id="ARBA00022989"/>
    </source>
</evidence>
<feature type="transmembrane region" description="Helical" evidence="7">
    <location>
        <begin position="261"/>
        <end position="279"/>
    </location>
</feature>
<evidence type="ECO:0000313" key="9">
    <source>
        <dbReference type="Proteomes" id="UP000235965"/>
    </source>
</evidence>
<dbReference type="PANTHER" id="PTHR21493:SF9">
    <property type="entry name" value="GOLGI TRANSPORT PROTEIN 1-RELATED"/>
    <property type="match status" value="1"/>
</dbReference>
<dbReference type="GO" id="GO:0042147">
    <property type="term" value="P:retrograde transport, endosome to Golgi"/>
    <property type="evidence" value="ECO:0007669"/>
    <property type="project" value="InterPro"/>
</dbReference>
<dbReference type="OrthoDB" id="204784at2759"/>
<dbReference type="Proteomes" id="UP000235965">
    <property type="component" value="Unassembled WGS sequence"/>
</dbReference>